<accession>A0A8S3WZ73</accession>
<sequence>MDQLFLEFTAEKWRKCDDHVQKNENDYCDRDMKFDAVIDSIIMNLQDDSDTSSIDENENEDDLDEVESLSE</sequence>
<dbReference type="AlphaFoldDB" id="A0A8S3WZ73"/>
<protein>
    <submittedName>
        <fullName evidence="2">(apollo) hypothetical protein</fullName>
    </submittedName>
</protein>
<name>A0A8S3WZ73_PARAO</name>
<organism evidence="2 3">
    <name type="scientific">Parnassius apollo</name>
    <name type="common">Apollo butterfly</name>
    <name type="synonym">Papilio apollo</name>
    <dbReference type="NCBI Taxonomy" id="110799"/>
    <lineage>
        <taxon>Eukaryota</taxon>
        <taxon>Metazoa</taxon>
        <taxon>Ecdysozoa</taxon>
        <taxon>Arthropoda</taxon>
        <taxon>Hexapoda</taxon>
        <taxon>Insecta</taxon>
        <taxon>Pterygota</taxon>
        <taxon>Neoptera</taxon>
        <taxon>Endopterygota</taxon>
        <taxon>Lepidoptera</taxon>
        <taxon>Glossata</taxon>
        <taxon>Ditrysia</taxon>
        <taxon>Papilionoidea</taxon>
        <taxon>Papilionidae</taxon>
        <taxon>Parnassiinae</taxon>
        <taxon>Parnassini</taxon>
        <taxon>Parnassius</taxon>
        <taxon>Parnassius</taxon>
    </lineage>
</organism>
<dbReference type="Proteomes" id="UP000691718">
    <property type="component" value="Unassembled WGS sequence"/>
</dbReference>
<evidence type="ECO:0000313" key="2">
    <source>
        <dbReference type="EMBL" id="CAG4988967.1"/>
    </source>
</evidence>
<keyword evidence="3" id="KW-1185">Reference proteome</keyword>
<evidence type="ECO:0000313" key="3">
    <source>
        <dbReference type="Proteomes" id="UP000691718"/>
    </source>
</evidence>
<feature type="region of interest" description="Disordered" evidence="1">
    <location>
        <begin position="47"/>
        <end position="71"/>
    </location>
</feature>
<comment type="caution">
    <text evidence="2">The sequence shown here is derived from an EMBL/GenBank/DDBJ whole genome shotgun (WGS) entry which is preliminary data.</text>
</comment>
<reference evidence="2" key="1">
    <citation type="submission" date="2021-04" db="EMBL/GenBank/DDBJ databases">
        <authorList>
            <person name="Tunstrom K."/>
        </authorList>
    </citation>
    <scope>NUCLEOTIDE SEQUENCE</scope>
</reference>
<evidence type="ECO:0000256" key="1">
    <source>
        <dbReference type="SAM" id="MobiDB-lite"/>
    </source>
</evidence>
<gene>
    <name evidence="2" type="ORF">PAPOLLO_LOCUS11729</name>
</gene>
<dbReference type="EMBL" id="CAJQZP010000851">
    <property type="protein sequence ID" value="CAG4988967.1"/>
    <property type="molecule type" value="Genomic_DNA"/>
</dbReference>
<proteinExistence type="predicted"/>